<organism evidence="10 11">
    <name type="scientific">Fulvivirga imtechensis AK7</name>
    <dbReference type="NCBI Taxonomy" id="1237149"/>
    <lineage>
        <taxon>Bacteria</taxon>
        <taxon>Pseudomonadati</taxon>
        <taxon>Bacteroidota</taxon>
        <taxon>Cytophagia</taxon>
        <taxon>Cytophagales</taxon>
        <taxon>Fulvivirgaceae</taxon>
        <taxon>Fulvivirga</taxon>
    </lineage>
</organism>
<evidence type="ECO:0000256" key="5">
    <source>
        <dbReference type="ARBA" id="ARBA00022801"/>
    </source>
</evidence>
<accession>L8JWZ6</accession>
<dbReference type="GO" id="GO:0009307">
    <property type="term" value="P:DNA restriction-modification system"/>
    <property type="evidence" value="ECO:0007669"/>
    <property type="project" value="UniProtKB-KW"/>
</dbReference>
<dbReference type="SMART" id="SM00490">
    <property type="entry name" value="HELICc"/>
    <property type="match status" value="1"/>
</dbReference>
<dbReference type="InterPro" id="IPR000330">
    <property type="entry name" value="SNF2_N"/>
</dbReference>
<gene>
    <name evidence="10" type="ORF">C900_02307</name>
</gene>
<dbReference type="Gene3D" id="3.40.50.300">
    <property type="entry name" value="P-loop containing nucleotide triphosphate hydrolases"/>
    <property type="match status" value="2"/>
</dbReference>
<dbReference type="GO" id="GO:0005524">
    <property type="term" value="F:ATP binding"/>
    <property type="evidence" value="ECO:0007669"/>
    <property type="project" value="InterPro"/>
</dbReference>
<dbReference type="Gene3D" id="3.90.120.10">
    <property type="entry name" value="DNA Methylase, subunit A, domain 2"/>
    <property type="match status" value="1"/>
</dbReference>
<dbReference type="InterPro" id="IPR014001">
    <property type="entry name" value="Helicase_ATP-bd"/>
</dbReference>
<keyword evidence="2" id="KW-0808">Transferase</keyword>
<evidence type="ECO:0000256" key="3">
    <source>
        <dbReference type="ARBA" id="ARBA00022691"/>
    </source>
</evidence>
<keyword evidence="7" id="KW-0175">Coiled coil</keyword>
<dbReference type="GO" id="GO:0016787">
    <property type="term" value="F:hydrolase activity"/>
    <property type="evidence" value="ECO:0007669"/>
    <property type="project" value="UniProtKB-KW"/>
</dbReference>
<evidence type="ECO:0000256" key="2">
    <source>
        <dbReference type="ARBA" id="ARBA00022679"/>
    </source>
</evidence>
<evidence type="ECO:0000259" key="9">
    <source>
        <dbReference type="PROSITE" id="PS51194"/>
    </source>
</evidence>
<dbReference type="SUPFAM" id="SSF53335">
    <property type="entry name" value="S-adenosyl-L-methionine-dependent methyltransferases"/>
    <property type="match status" value="1"/>
</dbReference>
<proteinExistence type="predicted"/>
<dbReference type="Pfam" id="PF00271">
    <property type="entry name" value="Helicase_C"/>
    <property type="match status" value="1"/>
</dbReference>
<dbReference type="PANTHER" id="PTHR45766">
    <property type="entry name" value="DNA ANNEALING HELICASE AND ENDONUCLEASE ZRANB3 FAMILY MEMBER"/>
    <property type="match status" value="1"/>
</dbReference>
<keyword evidence="1 10" id="KW-0489">Methyltransferase</keyword>
<comment type="caution">
    <text evidence="10">The sequence shown here is derived from an EMBL/GenBank/DDBJ whole genome shotgun (WGS) entry which is preliminary data.</text>
</comment>
<dbReference type="Proteomes" id="UP000011135">
    <property type="component" value="Unassembled WGS sequence"/>
</dbReference>
<dbReference type="STRING" id="1237149.C900_02307"/>
<name>L8JWZ6_9BACT</name>
<evidence type="ECO:0000256" key="7">
    <source>
        <dbReference type="SAM" id="Coils"/>
    </source>
</evidence>
<dbReference type="Gene3D" id="3.40.50.150">
    <property type="entry name" value="Vaccinia Virus protein VP39"/>
    <property type="match status" value="1"/>
</dbReference>
<reference evidence="10 11" key="1">
    <citation type="submission" date="2012-12" db="EMBL/GenBank/DDBJ databases">
        <title>Genome assembly of Fulvivirga imtechensis AK7.</title>
        <authorList>
            <person name="Nupur N."/>
            <person name="Khatri I."/>
            <person name="Kumar R."/>
            <person name="Subramanian S."/>
            <person name="Pinnaka A."/>
        </authorList>
    </citation>
    <scope>NUCLEOTIDE SEQUENCE [LARGE SCALE GENOMIC DNA]</scope>
    <source>
        <strain evidence="10 11">AK7</strain>
    </source>
</reference>
<dbReference type="InterPro" id="IPR031303">
    <property type="entry name" value="C5_meth_CS"/>
</dbReference>
<feature type="coiled-coil region" evidence="7">
    <location>
        <begin position="1623"/>
        <end position="1650"/>
    </location>
</feature>
<dbReference type="InterPro" id="IPR001650">
    <property type="entry name" value="Helicase_C-like"/>
</dbReference>
<protein>
    <submittedName>
        <fullName evidence="10">C-5 cytosine-specific DNA methylase</fullName>
    </submittedName>
</protein>
<keyword evidence="5" id="KW-0378">Hydrolase</keyword>
<dbReference type="PANTHER" id="PTHR45766:SF6">
    <property type="entry name" value="SWI_SNF-RELATED MATRIX-ASSOCIATED ACTIN-DEPENDENT REGULATOR OF CHROMATIN SUBFAMILY A-LIKE PROTEIN 1"/>
    <property type="match status" value="1"/>
</dbReference>
<dbReference type="SMART" id="SM00487">
    <property type="entry name" value="DEXDc"/>
    <property type="match status" value="1"/>
</dbReference>
<keyword evidence="3" id="KW-0949">S-adenosyl-L-methionine</keyword>
<dbReference type="EMBL" id="AMZN01000033">
    <property type="protein sequence ID" value="ELR71722.1"/>
    <property type="molecule type" value="Genomic_DNA"/>
</dbReference>
<keyword evidence="4" id="KW-0680">Restriction system</keyword>
<evidence type="ECO:0000256" key="4">
    <source>
        <dbReference type="ARBA" id="ARBA00022747"/>
    </source>
</evidence>
<dbReference type="PROSITE" id="PS00095">
    <property type="entry name" value="C5_MTASE_2"/>
    <property type="match status" value="1"/>
</dbReference>
<dbReference type="PROSITE" id="PS51192">
    <property type="entry name" value="HELICASE_ATP_BIND_1"/>
    <property type="match status" value="1"/>
</dbReference>
<evidence type="ECO:0000259" key="8">
    <source>
        <dbReference type="PROSITE" id="PS51192"/>
    </source>
</evidence>
<dbReference type="eggNOG" id="COG0553">
    <property type="taxonomic scope" value="Bacteria"/>
</dbReference>
<dbReference type="GO" id="GO:0032259">
    <property type="term" value="P:methylation"/>
    <property type="evidence" value="ECO:0007669"/>
    <property type="project" value="UniProtKB-KW"/>
</dbReference>
<dbReference type="SUPFAM" id="SSF52540">
    <property type="entry name" value="P-loop containing nucleoside triphosphate hydrolases"/>
    <property type="match status" value="2"/>
</dbReference>
<dbReference type="GO" id="GO:0003886">
    <property type="term" value="F:DNA (cytosine-5-)-methyltransferase activity"/>
    <property type="evidence" value="ECO:0007669"/>
    <property type="project" value="UniProtKB-EC"/>
</dbReference>
<feature type="domain" description="Helicase C-terminal" evidence="9">
    <location>
        <begin position="1277"/>
        <end position="1457"/>
    </location>
</feature>
<evidence type="ECO:0000256" key="1">
    <source>
        <dbReference type="ARBA" id="ARBA00022603"/>
    </source>
</evidence>
<keyword evidence="11" id="KW-1185">Reference proteome</keyword>
<dbReference type="InterPro" id="IPR027417">
    <property type="entry name" value="P-loop_NTPase"/>
</dbReference>
<dbReference type="PROSITE" id="PS51194">
    <property type="entry name" value="HELICASE_CTER"/>
    <property type="match status" value="1"/>
</dbReference>
<dbReference type="InterPro" id="IPR029063">
    <property type="entry name" value="SAM-dependent_MTases_sf"/>
</dbReference>
<dbReference type="Pfam" id="PF00176">
    <property type="entry name" value="SNF2-rel_dom"/>
    <property type="match status" value="1"/>
</dbReference>
<comment type="catalytic activity">
    <reaction evidence="6">
        <text>a 2'-deoxycytidine in DNA + S-adenosyl-L-methionine = a 5-methyl-2'-deoxycytidine in DNA + S-adenosyl-L-homocysteine + H(+)</text>
        <dbReference type="Rhea" id="RHEA:13681"/>
        <dbReference type="Rhea" id="RHEA-COMP:11369"/>
        <dbReference type="Rhea" id="RHEA-COMP:11370"/>
        <dbReference type="ChEBI" id="CHEBI:15378"/>
        <dbReference type="ChEBI" id="CHEBI:57856"/>
        <dbReference type="ChEBI" id="CHEBI:59789"/>
        <dbReference type="ChEBI" id="CHEBI:85452"/>
        <dbReference type="ChEBI" id="CHEBI:85454"/>
        <dbReference type="EC" id="2.1.1.37"/>
    </reaction>
</comment>
<dbReference type="Pfam" id="PF00145">
    <property type="entry name" value="DNA_methylase"/>
    <property type="match status" value="1"/>
</dbReference>
<feature type="domain" description="Helicase ATP-binding" evidence="8">
    <location>
        <begin position="854"/>
        <end position="1107"/>
    </location>
</feature>
<evidence type="ECO:0000256" key="6">
    <source>
        <dbReference type="ARBA" id="ARBA00047422"/>
    </source>
</evidence>
<dbReference type="eggNOG" id="COG0270">
    <property type="taxonomic scope" value="Bacteria"/>
</dbReference>
<dbReference type="InterPro" id="IPR001525">
    <property type="entry name" value="C5_MeTfrase"/>
</dbReference>
<evidence type="ECO:0000313" key="10">
    <source>
        <dbReference type="EMBL" id="ELR71722.1"/>
    </source>
</evidence>
<feature type="coiled-coil region" evidence="7">
    <location>
        <begin position="413"/>
        <end position="440"/>
    </location>
</feature>
<sequence length="1740" mass="201127">MLRTLANLGLYDCQWQLLNTAWFLPQNRERIYLVGSLRGEPTPKVFPIGDHCQTDCRANAKTLVQANIAPTIDTRAGEQTNSAPYVLAVRGKKQKDGSYAQGVEFRRDKNTNAIIGNNKHNFLLQGVWQPLKTQRTERAKAIRRENQKLGRDHAPFSEKEYVPREEDMTGAIASSSQMDNLLASKTKPLIRRLTPKECERLQGFPDDWTRFGSFNGETQEISDTQRYKMAGNAVSVPVVEAVGKRLLGKPVHLQAALDGIPSDSLFPDLRGIHKTYGNMEREPDYYRHRMEFIDHLILKYNLQLREETDPKRMKAIERNIRVLRNGVFPEDYEDFAYEHSIPLIDERVAKITFGNDPLTFEEITKYNTWFEIHPEKVAGTEWITTSRDFPISIKGTKQDILNTIRQGMRSPAKSEKNKKLEALKANARSIKQQLLKLKKDMNNNNYALSGLDDDSFFQGLGDLVQPDLTVMNKNLESLKEVLSKSKQEQQEKHKDLLSFDDVDRLYNKGISEKEKQAWVWYKRSLGYPMKGWNKYYVNSKAGKEEEVLRTTRDAMIKDNRWQDIQSIKKGTVIGKPTKFTNTYDGNTYMVYVGLDGNKYIINQAHVVREKTGVRVDNGILHQWIKEGVLFYSGGDYLPYPLFSYGNMYDRELQLREDKDDIISLFGQEVYDKHIELINSLKPKLLTVTNPDPNERPKILSVSKFARTFTITELREESGIVLNEEGTATDQIASYSLTDAFAEWLEKLEKHNFREVTAREIIDYYINGKNLKRDFSDEHKSTIEKYTRIEGEELFSRFLYEAVTFEDQQKVDFKWNREYNGFSAIPYHRVPIGFECSYKFKAFSLEFTPAQREAIAFMEIAGSGIIAYDVGVGKTMSAIITAANALYSGKCSRPVVVVPNPTYAKWVREIIGYHDRETKKFIPGVLSFTDVTVNEWYNLGRTIAGKIDFLKAVPEKSITVMTYEGLKKIGFSRKVMELLFKELSEILAQAGDEDKSGRDLESKYQKFRELIGMGVKDTIADIDTLGFDYMIIDEAHNFKNVFADVPTDEDGVKRYKITGSQSSRAVKAFFLCNYIQRTFGSNVMLLTATPFTNSPLEIYSMLSLVGYESMRKMGIVSVERFMETFVLQSLEYVNSYDDTIREAPVVKSFNNRLILQKLIHNHIAYKTGEEAGVKRPCKVNLPRINATMPDGSIKRLPNDQQIVTYLRMNQAQRDNQKEIIQHAQEGTVLNGNIMRAMGQSLDNALSPFLYKHNRPPEDYIDYVEGSPKIHYTMECIRSVKEYHESKGESVSGQVIYMNRGKDYFPFIKEYLEEQLYYKTNVRHNSKNFDEVEIISSGISANRKEAIKDAFLDGIVKIIIGTATIREGIDLQKNGTVVYNLYPDWNPTDVKQLEGRIWRQGNLFGYVRSVMPLVQDSMDVFVFQKLEEKTARINDIWYRGDRGNVIDLESLDPQEVKFALFTNVNALTKLMIDEERKEIRRRLVIAENNVDTMARFNFKLKMYYEFQEKCRERLSFMSQRFKNYFFGDGEQYKDERWYINKTDANKKAFLERVDKAIKEAEAFEEGTEKDDKELLRIGRLFFSIGRDMEQNPTDVSHTFNTFKEYLSEVRKAERTVLADKGYTLNDDMEEVLAAFKKEFEQIQEELDKTREESYLKVKMEEVLAKKEKLAISGGDPVERAKDFAKLNYLLDYKASDVEDQRCVLPLPDRKPVRRNDEKLKLLKLKAKAVKVRLTLLKYKMGS</sequence>
<evidence type="ECO:0000313" key="11">
    <source>
        <dbReference type="Proteomes" id="UP000011135"/>
    </source>
</evidence>